<evidence type="ECO:0000256" key="6">
    <source>
        <dbReference type="RuleBase" id="RU361156"/>
    </source>
</evidence>
<keyword evidence="6" id="KW-0732">Signal</keyword>
<evidence type="ECO:0000256" key="1">
    <source>
        <dbReference type="ARBA" id="ARBA00009431"/>
    </source>
</evidence>
<dbReference type="VEuPathDB" id="FungiDB:BTJ68_03629"/>
<dbReference type="GO" id="GO:0006508">
    <property type="term" value="P:proteolysis"/>
    <property type="evidence" value="ECO:0007669"/>
    <property type="project" value="UniProtKB-KW"/>
</dbReference>
<dbReference type="OrthoDB" id="443318at2759"/>
<dbReference type="Gene3D" id="3.40.50.1820">
    <property type="entry name" value="alpha/beta hydrolase"/>
    <property type="match status" value="1"/>
</dbReference>
<dbReference type="Proteomes" id="UP000281245">
    <property type="component" value="Unassembled WGS sequence"/>
</dbReference>
<feature type="chain" id="PRO_5033877920" description="Carboxypeptidase" evidence="6">
    <location>
        <begin position="23"/>
        <end position="627"/>
    </location>
</feature>
<proteinExistence type="inferred from homology"/>
<dbReference type="GO" id="GO:0004185">
    <property type="term" value="F:serine-type carboxypeptidase activity"/>
    <property type="evidence" value="ECO:0007669"/>
    <property type="project" value="UniProtKB-UniRule"/>
</dbReference>
<evidence type="ECO:0000256" key="5">
    <source>
        <dbReference type="ARBA" id="ARBA00023180"/>
    </source>
</evidence>
<keyword evidence="3 6" id="KW-0645">Protease</keyword>
<comment type="caution">
    <text evidence="8">The sequence shown here is derived from an EMBL/GenBank/DDBJ whole genome shotgun (WGS) entry which is preliminary data.</text>
</comment>
<evidence type="ECO:0000256" key="4">
    <source>
        <dbReference type="ARBA" id="ARBA00022801"/>
    </source>
</evidence>
<dbReference type="AlphaFoldDB" id="A0A3M6ZGI0"/>
<evidence type="ECO:0000313" key="10">
    <source>
        <dbReference type="Proteomes" id="UP000282582"/>
    </source>
</evidence>
<evidence type="ECO:0000256" key="3">
    <source>
        <dbReference type="ARBA" id="ARBA00022670"/>
    </source>
</evidence>
<dbReference type="SUPFAM" id="SSF53474">
    <property type="entry name" value="alpha/beta-Hydrolases"/>
    <property type="match status" value="1"/>
</dbReference>
<comment type="similarity">
    <text evidence="1 6">Belongs to the peptidase S10 family.</text>
</comment>
<dbReference type="InterPro" id="IPR018202">
    <property type="entry name" value="Ser_caboxypep_ser_AS"/>
</dbReference>
<protein>
    <recommendedName>
        <fullName evidence="6">Carboxypeptidase</fullName>
        <ecNumber evidence="6">3.4.16.-</ecNumber>
    </recommendedName>
</protein>
<dbReference type="EMBL" id="QWIK01000073">
    <property type="protein sequence ID" value="RMY14212.1"/>
    <property type="molecule type" value="Genomic_DNA"/>
</dbReference>
<name>A0A3M6ZGI0_HORWE</name>
<evidence type="ECO:0000256" key="2">
    <source>
        <dbReference type="ARBA" id="ARBA00022645"/>
    </source>
</evidence>
<dbReference type="Pfam" id="PF00450">
    <property type="entry name" value="Peptidase_S10"/>
    <property type="match status" value="1"/>
</dbReference>
<dbReference type="EMBL" id="QWIJ01000011">
    <property type="protein sequence ID" value="RMX90041.1"/>
    <property type="molecule type" value="Genomic_DNA"/>
</dbReference>
<reference evidence="9 10" key="1">
    <citation type="journal article" date="2018" name="BMC Genomics">
        <title>Genomic evidence for intraspecific hybridization in a clonal and extremely halotolerant yeast.</title>
        <authorList>
            <person name="Gostincar C."/>
            <person name="Stajich J.E."/>
            <person name="Zupancic J."/>
            <person name="Zalar P."/>
            <person name="Gunde-Cimerman N."/>
        </authorList>
    </citation>
    <scope>NUCLEOTIDE SEQUENCE [LARGE SCALE GENOMIC DNA]</scope>
    <source>
        <strain evidence="8 10">EXF-6654</strain>
        <strain evidence="7 9">EXF-6656</strain>
    </source>
</reference>
<keyword evidence="2 6" id="KW-0121">Carboxypeptidase</keyword>
<keyword evidence="4 6" id="KW-0378">Hydrolase</keyword>
<dbReference type="InterPro" id="IPR001563">
    <property type="entry name" value="Peptidase_S10"/>
</dbReference>
<dbReference type="InterPro" id="IPR029058">
    <property type="entry name" value="AB_hydrolase_fold"/>
</dbReference>
<dbReference type="EC" id="3.4.16.-" evidence="6"/>
<gene>
    <name evidence="8" type="ORF">D0868_01592</name>
    <name evidence="7" type="ORF">D0869_00415</name>
</gene>
<keyword evidence="5" id="KW-0325">Glycoprotein</keyword>
<dbReference type="PANTHER" id="PTHR11802:SF131">
    <property type="entry name" value="CARBOXYPEPTIDASE"/>
    <property type="match status" value="1"/>
</dbReference>
<dbReference type="Proteomes" id="UP000282582">
    <property type="component" value="Unassembled WGS sequence"/>
</dbReference>
<accession>A0A3M6ZGI0</accession>
<feature type="signal peptide" evidence="6">
    <location>
        <begin position="1"/>
        <end position="22"/>
    </location>
</feature>
<sequence length="627" mass="69166">MVWKNLLAATAATLLAAEPANALKGSRDPLLPRKQYARAVDRSEATQNAARNLKRQYIPANATDIKTINTPTGAQIRYKEPGNEGVCETTPGVNSYSGYIDLAPDVHSFFWFFESRQDPANDPITLWLNGGPGSDSLIGLFQELGPCRITENLTSTINPWSWNNVSNVLFLSQPVGVGFSYQDQEVGSLNPYTGGFLNASQANVTGRYPTLEPEEGGSIDTTDLAAMAAWETIQGFLSGLPQLAADVGSEKVFNLWTESYGGHYGPAFYHYFYEQNEKIKNATMPGYRLRMDTLGIGNGIIDEAIQAEYYPEYAVNNTYGIKVYNDTVYDYARFATFMVGGCYSQIQTCRASASYVRGGLIDDDQTITEAAVRQLDVASICSEAQAMCRDNVESMYYNYGDRGTYDIRHPSNDPTPPSYFEDYLNTAFVQNALGVSLNYTTSNSDIYWAFQDTGDFIYSNFLEDLETILDLGVRVNLFYGDADYICNWFGGEAIANALNYTNTAEFAAAGYVPFTYNGIEYGETKEYGNFSFTRIYEAGHEDPYYQPQAALALFNRTINHVNIADGTMPVTGNLSTNGSPNATHTQTYYSLPPTSSAAYAEYSSSLISYYSSLDQATPMGTMTSSMA</sequence>
<dbReference type="GO" id="GO:0000324">
    <property type="term" value="C:fungal-type vacuole"/>
    <property type="evidence" value="ECO:0007669"/>
    <property type="project" value="TreeGrafter"/>
</dbReference>
<dbReference type="PRINTS" id="PR00724">
    <property type="entry name" value="CRBOXYPTASEC"/>
</dbReference>
<evidence type="ECO:0000313" key="8">
    <source>
        <dbReference type="EMBL" id="RMY14212.1"/>
    </source>
</evidence>
<organism evidence="8 10">
    <name type="scientific">Hortaea werneckii</name>
    <name type="common">Black yeast</name>
    <name type="synonym">Cladosporium werneckii</name>
    <dbReference type="NCBI Taxonomy" id="91943"/>
    <lineage>
        <taxon>Eukaryota</taxon>
        <taxon>Fungi</taxon>
        <taxon>Dikarya</taxon>
        <taxon>Ascomycota</taxon>
        <taxon>Pezizomycotina</taxon>
        <taxon>Dothideomycetes</taxon>
        <taxon>Dothideomycetidae</taxon>
        <taxon>Mycosphaerellales</taxon>
        <taxon>Teratosphaeriaceae</taxon>
        <taxon>Hortaea</taxon>
    </lineage>
</organism>
<dbReference type="PANTHER" id="PTHR11802">
    <property type="entry name" value="SERINE PROTEASE FAMILY S10 SERINE CARBOXYPEPTIDASE"/>
    <property type="match status" value="1"/>
</dbReference>
<dbReference type="PROSITE" id="PS00131">
    <property type="entry name" value="CARBOXYPEPT_SER_SER"/>
    <property type="match status" value="1"/>
</dbReference>
<evidence type="ECO:0000313" key="7">
    <source>
        <dbReference type="EMBL" id="RMX90041.1"/>
    </source>
</evidence>
<evidence type="ECO:0000313" key="9">
    <source>
        <dbReference type="Proteomes" id="UP000281245"/>
    </source>
</evidence>